<protein>
    <submittedName>
        <fullName evidence="1">Uncharacterized protein</fullName>
    </submittedName>
</protein>
<dbReference type="EMBL" id="CAJOBI010086402">
    <property type="protein sequence ID" value="CAF4520890.1"/>
    <property type="molecule type" value="Genomic_DNA"/>
</dbReference>
<name>A0A8S2XXC1_9BILA</name>
<organism evidence="1 2">
    <name type="scientific">Rotaria magnacalcarata</name>
    <dbReference type="NCBI Taxonomy" id="392030"/>
    <lineage>
        <taxon>Eukaryota</taxon>
        <taxon>Metazoa</taxon>
        <taxon>Spiralia</taxon>
        <taxon>Gnathifera</taxon>
        <taxon>Rotifera</taxon>
        <taxon>Eurotatoria</taxon>
        <taxon>Bdelloidea</taxon>
        <taxon>Philodinida</taxon>
        <taxon>Philodinidae</taxon>
        <taxon>Rotaria</taxon>
    </lineage>
</organism>
<feature type="non-terminal residue" evidence="1">
    <location>
        <position position="77"/>
    </location>
</feature>
<evidence type="ECO:0000313" key="2">
    <source>
        <dbReference type="Proteomes" id="UP000676336"/>
    </source>
</evidence>
<dbReference type="AlphaFoldDB" id="A0A8S2XXC1"/>
<evidence type="ECO:0000313" key="1">
    <source>
        <dbReference type="EMBL" id="CAF4520890.1"/>
    </source>
</evidence>
<reference evidence="1" key="1">
    <citation type="submission" date="2021-02" db="EMBL/GenBank/DDBJ databases">
        <authorList>
            <person name="Nowell W R."/>
        </authorList>
    </citation>
    <scope>NUCLEOTIDE SEQUENCE</scope>
</reference>
<proteinExistence type="predicted"/>
<comment type="caution">
    <text evidence="1">The sequence shown here is derived from an EMBL/GenBank/DDBJ whole genome shotgun (WGS) entry which is preliminary data.</text>
</comment>
<accession>A0A8S2XXC1</accession>
<sequence length="77" mass="9339">MYLTDEENLRKNINSYSEYFSEAIYLDREETSHQVIDILEIIAEQWNIKHHKQKRQRLKRHLGLLESNSIIVDYDTC</sequence>
<dbReference type="Proteomes" id="UP000676336">
    <property type="component" value="Unassembled WGS sequence"/>
</dbReference>
<gene>
    <name evidence="1" type="ORF">SMN809_LOCUS35813</name>
</gene>